<keyword evidence="3" id="KW-1185">Reference proteome</keyword>
<dbReference type="KEGG" id="nja:NSJP_0331"/>
<dbReference type="Proteomes" id="UP000192042">
    <property type="component" value="Chromosome I"/>
</dbReference>
<dbReference type="STRING" id="1325564.NSJP_0331"/>
<dbReference type="OrthoDB" id="9805815at2"/>
<keyword evidence="2" id="KW-0223">Dioxygenase</keyword>
<dbReference type="InterPro" id="IPR000627">
    <property type="entry name" value="Intradiol_dOase_C"/>
</dbReference>
<dbReference type="PANTHER" id="PTHR34315">
    <property type="match status" value="1"/>
</dbReference>
<evidence type="ECO:0000313" key="2">
    <source>
        <dbReference type="EMBL" id="SLM46503.1"/>
    </source>
</evidence>
<dbReference type="Gene3D" id="2.60.130.10">
    <property type="entry name" value="Aromatic compound dioxygenase"/>
    <property type="match status" value="1"/>
</dbReference>
<dbReference type="RefSeq" id="WP_080885179.1">
    <property type="nucleotide sequence ID" value="NZ_LT828648.1"/>
</dbReference>
<dbReference type="GO" id="GO:0008199">
    <property type="term" value="F:ferric iron binding"/>
    <property type="evidence" value="ECO:0007669"/>
    <property type="project" value="InterPro"/>
</dbReference>
<evidence type="ECO:0000259" key="1">
    <source>
        <dbReference type="Pfam" id="PF00775"/>
    </source>
</evidence>
<dbReference type="InterPro" id="IPR015889">
    <property type="entry name" value="Intradiol_dOase_core"/>
</dbReference>
<protein>
    <submittedName>
        <fullName evidence="2">Intradiol ring-cleavage dioxygenase</fullName>
    </submittedName>
</protein>
<dbReference type="InterPro" id="IPR006311">
    <property type="entry name" value="TAT_signal"/>
</dbReference>
<dbReference type="CDD" id="cd03457">
    <property type="entry name" value="intradiol_dioxygenase_like"/>
    <property type="match status" value="1"/>
</dbReference>
<gene>
    <name evidence="2" type="ORF">NSJP_0331</name>
</gene>
<accession>A0A1W1I0Y1</accession>
<reference evidence="2 3" key="1">
    <citation type="submission" date="2017-03" db="EMBL/GenBank/DDBJ databases">
        <authorList>
            <person name="Afonso C.L."/>
            <person name="Miller P.J."/>
            <person name="Scott M.A."/>
            <person name="Spackman E."/>
            <person name="Goraichik I."/>
            <person name="Dimitrov K.M."/>
            <person name="Suarez D.L."/>
            <person name="Swayne D.E."/>
        </authorList>
    </citation>
    <scope>NUCLEOTIDE SEQUENCE [LARGE SCALE GENOMIC DNA]</scope>
    <source>
        <strain evidence="2">Genome sequencing of Nitrospira japonica strain NJ11</strain>
    </source>
</reference>
<dbReference type="AlphaFoldDB" id="A0A1W1I0Y1"/>
<dbReference type="GO" id="GO:0016702">
    <property type="term" value="F:oxidoreductase activity, acting on single donors with incorporation of molecular oxygen, incorporation of two atoms of oxygen"/>
    <property type="evidence" value="ECO:0007669"/>
    <property type="project" value="InterPro"/>
</dbReference>
<keyword evidence="2" id="KW-0560">Oxidoreductase</keyword>
<name>A0A1W1I0Y1_9BACT</name>
<organism evidence="2 3">
    <name type="scientific">Nitrospira japonica</name>
    <dbReference type="NCBI Taxonomy" id="1325564"/>
    <lineage>
        <taxon>Bacteria</taxon>
        <taxon>Pseudomonadati</taxon>
        <taxon>Nitrospirota</taxon>
        <taxon>Nitrospiria</taxon>
        <taxon>Nitrospirales</taxon>
        <taxon>Nitrospiraceae</taxon>
        <taxon>Nitrospira</taxon>
    </lineage>
</organism>
<dbReference type="PANTHER" id="PTHR34315:SF1">
    <property type="entry name" value="INTRADIOL RING-CLEAVAGE DIOXYGENASES DOMAIN-CONTAINING PROTEIN-RELATED"/>
    <property type="match status" value="1"/>
</dbReference>
<dbReference type="Pfam" id="PF00775">
    <property type="entry name" value="Dioxygenase_C"/>
    <property type="match status" value="1"/>
</dbReference>
<dbReference type="EMBL" id="LT828648">
    <property type="protein sequence ID" value="SLM46503.1"/>
    <property type="molecule type" value="Genomic_DNA"/>
</dbReference>
<dbReference type="SUPFAM" id="SSF49482">
    <property type="entry name" value="Aromatic compound dioxygenase"/>
    <property type="match status" value="1"/>
</dbReference>
<proteinExistence type="predicted"/>
<feature type="domain" description="Intradiol ring-cleavage dioxygenases" evidence="1">
    <location>
        <begin position="58"/>
        <end position="162"/>
    </location>
</feature>
<evidence type="ECO:0000313" key="3">
    <source>
        <dbReference type="Proteomes" id="UP000192042"/>
    </source>
</evidence>
<sequence length="246" mass="27033">MTDHVLLSSVFRRQLSRRDTLALLGKSAVCLVTAGLWPRVAGAAGPDPLCVVRPTQTEGPYFVDEQLNRSDIRSDPSGGAIKTGTPLSLTVAASRLGGGACHPLEGAHVDIWHCDATGLYSDVKDPRFNTTGQQFLRGYQLTDAKGEARFLTIYPGWYEGRTVHIHVKVRANPKDRRGYEFTSQMYFDDALTDRVYAAAPYAARGPRTARNHDDFIFRRGGNRLMLDPTQTADGYAATFAVGLQMP</sequence>
<dbReference type="PROSITE" id="PS51318">
    <property type="entry name" value="TAT"/>
    <property type="match status" value="1"/>
</dbReference>